<keyword evidence="7 15" id="KW-0548">Nucleotidyltransferase</keyword>
<dbReference type="FunFam" id="2.40.40.20:FF:000019">
    <property type="entry name" value="DNA-directed RNA polymerase II subunit RPB1"/>
    <property type="match status" value="1"/>
</dbReference>
<dbReference type="SMR" id="A0A482WIV8"/>
<evidence type="ECO:0000256" key="16">
    <source>
        <dbReference type="SAM" id="MobiDB-lite"/>
    </source>
</evidence>
<evidence type="ECO:0000256" key="6">
    <source>
        <dbReference type="ARBA" id="ARBA00022679"/>
    </source>
</evidence>
<proteinExistence type="inferred from homology"/>
<dbReference type="InterPro" id="IPR006592">
    <property type="entry name" value="RNA_pol_N"/>
</dbReference>
<dbReference type="Gene3D" id="6.20.50.80">
    <property type="match status" value="1"/>
</dbReference>
<comment type="similarity">
    <text evidence="2 15">Belongs to the RNA polymerase beta' chain family.</text>
</comment>
<keyword evidence="12" id="KW-0539">Nucleus</keyword>
<feature type="domain" description="RNA polymerase N-terminal" evidence="17">
    <location>
        <begin position="300"/>
        <end position="634"/>
    </location>
</feature>
<dbReference type="FunFam" id="1.10.274.100:FF:000012">
    <property type="entry name" value="DNA-directed RNA polymerase subunit"/>
    <property type="match status" value="1"/>
</dbReference>
<dbReference type="Gene3D" id="1.10.274.100">
    <property type="entry name" value="RNA polymerase Rpb1, domain 3"/>
    <property type="match status" value="1"/>
</dbReference>
<dbReference type="InterPro" id="IPR044893">
    <property type="entry name" value="RNA_pol_Rpb1_clamp_domain"/>
</dbReference>
<dbReference type="InterPro" id="IPR007081">
    <property type="entry name" value="RNA_pol_Rpb1_5"/>
</dbReference>
<dbReference type="InterPro" id="IPR047107">
    <property type="entry name" value="DNA-dir_RNA_pol1_lsu_C"/>
</dbReference>
<keyword evidence="8" id="KW-0479">Metal-binding</keyword>
<dbReference type="Pfam" id="PF05000">
    <property type="entry name" value="RNA_pol_Rpb1_4"/>
    <property type="match status" value="1"/>
</dbReference>
<dbReference type="InterPro" id="IPR007083">
    <property type="entry name" value="RNA_pol_Rpb1_4"/>
</dbReference>
<keyword evidence="9" id="KW-0862">Zinc</keyword>
<dbReference type="FunCoup" id="A0A482WIV8">
    <property type="interactions" value="1488"/>
</dbReference>
<sequence length="1704" mass="192067">MEGVRFNKDFRGLNSVKPQSLTFGLLSHEDIVNLSATKIVTPMTFDPLGHPIPGGLYDPKMGPVRKDDKCPTCGYSCFDCVGHMGYIDLPVPVINPLFHSVVHFLMTCSCNNCFSVLIPFSKKILLINQLKLLNRGFVKEAIELESVLKDEIEGSEGKTGLSDTFVLNELEKRVKKILKTANSLVQPEIVEIRSVQQLCEQFVSNAFQNSNTRKADCPHCHQRYQKVKVLKRQLIANVTMEVADKYGAKGSAKKVTEAGQIFITPSESLKQLRQVWKKDKSLLSELFPVLKTTSAQNPTDLFFFLIVAVTPSCFRPVKFLNGTISENIQNKLYKTILDDCLVIRSIVHVMNGSESESLSLEHKELISRIRGSTFAEKLQLAWYNLQNNCDLLVESNKSSYGTLAGVNLLGLKQLIEKKEGLIRKNMMGKRVNFAARSVITPDPNLNIDEIGVPDAFAKTLTYPVPVTSWNVKSLRKMVINGPNVHPGAVLIVTEEGERIRISPDNPTQRESLANRLLTPGSSKAKGMKIVHRHLSDGDILLLNRQPTLHRPSIMAHKARILKNEKTLRLHYSNCKSYNADFDGDEMNAHFPQNELARSEAYTLVNVSNQYLVPKDGTPLGGLIQDHIISGVRMSIRGRFFSRSDYMQLVYQALPYVHGNLVLLPPAILKPVQLWSGKQIISTIILNVIPKGKVPINLVSTSKISFKAWQKGTPRPWIAGGTPFTNPITMTEAEVIIRNGELLCGVLDKTHYGATPYSLVHCLYELYGGTCSTNLLSSFGKLFTSFLQIHGFTLGVKDILVNEKADAERLKHVKDVREVGIIAATQALDLPPDTDRKTLTASLEEAYRKNKKFSAVIDRQYKTCLDSYTNRINSACMPEGLIEGFPDNNLQLMVQSGAKGSTVNTMQISCLLGQIELEGKRPPLMVSGRSLPSFPPYEISARAGGFIEGRFMTGIQPQEFFFHCMAGREGLIDTAVKTSRSGYLQRCLIKHLEGITVNYDQTVRDSDGCVIQFLYGEDGKDVTKAQFFKDQQIPILVENREAILNRDNIEHLERETKMDVIRDHRRKMKSWMKFAKKHNLQHGKNRLNPFTMFSMSEQPKHDSNESMKNSSRSVRNNSLVKQWCKMEEDMKSKYIDKIKTKPDPLTSILQSDRHFQVISEKLDELIENYMKNNRSSGKGQEEVREVVSLWSMQAMCAGGEPVGTLAAQSVGEPSTQMTLNTFHFAGRGEMNVTLGIPRLREILMMASKNIKTPSVEIPFNMDVPKIEKKAERLRKRLTRITVAEVLHYVTVTERQILQEPQRIQLYDIRFHFLPRHCYKDKTHIGPEDIIEHIEDKFILEVVNLEKKKREIRKKEDFVSSEGKTSGSRTARNEEDDEEGDLNNTRMQDELVRDVNRDTDNSEDEDEPADDGDATTARIKARRAEEQEYDDPEEEENLSDGDDDEENKDDLAGEKDEESEASDEEREGGAKNDSKKNRLATDVVEGRIKKVKWSSNCIQDYKFDVDKSLWCQVTVGFPHSHGRIDFASVLRERAAASVIHEVPGINRAFTFKNKDKIILKTDGRNFSQMFRHSTLLELNKLYSNDIHSIAKTYGIEAGARLIVKEVQEVFKVYGIVVDPRHLLLIADYMTFDGTIQPLNRVGMRGGLSPLQQMSFEASTNFLKTAILQAKTDSLQSPSSRLVVGQPCRTGTGAVDVRMETSVFLSS</sequence>
<evidence type="ECO:0000256" key="7">
    <source>
        <dbReference type="ARBA" id="ARBA00022695"/>
    </source>
</evidence>
<evidence type="ECO:0000313" key="19">
    <source>
        <dbReference type="Proteomes" id="UP000291343"/>
    </source>
</evidence>
<evidence type="ECO:0000256" key="13">
    <source>
        <dbReference type="ARBA" id="ARBA00048552"/>
    </source>
</evidence>
<comment type="function">
    <text evidence="14">DNA-dependent RNA polymerase catalyzes the transcription of DNA into RNA using the four ribonucleoside triphosphates as substrates. Largest and catalytic core component of RNA polymerase I which synthesizes ribosomal RNA precursors. Forms the polymerase active center together with the second largest subunit. A single stranded DNA template strand of the promoter is positioned within the central active site cleft of Pol I. A bridging helix emanates from RPA1 and crosses the cleft near the catalytic site and is thought to promote translocation of Pol I by acting as a ratchet that moves the RNA-DNA hybrid through the active site by switching from straight to bent conformations at each step of nucleotide addition.</text>
</comment>
<dbReference type="CDD" id="cd01435">
    <property type="entry name" value="RNAP_I_RPA1_N"/>
    <property type="match status" value="1"/>
</dbReference>
<dbReference type="GO" id="GO:0003677">
    <property type="term" value="F:DNA binding"/>
    <property type="evidence" value="ECO:0007669"/>
    <property type="project" value="InterPro"/>
</dbReference>
<keyword evidence="6 15" id="KW-0808">Transferase</keyword>
<comment type="subcellular location">
    <subcellularLocation>
        <location evidence="1">Nucleus</location>
        <location evidence="1">Nucleolus</location>
    </subcellularLocation>
</comment>
<dbReference type="InParanoid" id="A0A482WIV8"/>
<keyword evidence="5" id="KW-0597">Phosphoprotein</keyword>
<dbReference type="InterPro" id="IPR015699">
    <property type="entry name" value="DNA-dir_RNA_pol1_lsu_N"/>
</dbReference>
<dbReference type="Gene3D" id="4.10.860.120">
    <property type="entry name" value="RNA polymerase II, clamp domain"/>
    <property type="match status" value="1"/>
</dbReference>
<dbReference type="InterPro" id="IPR000722">
    <property type="entry name" value="RNA_pol_asu"/>
</dbReference>
<dbReference type="GO" id="GO:0003899">
    <property type="term" value="F:DNA-directed RNA polymerase activity"/>
    <property type="evidence" value="ECO:0007669"/>
    <property type="project" value="UniProtKB-EC"/>
</dbReference>
<dbReference type="Gene3D" id="3.30.1490.180">
    <property type="entry name" value="RNA polymerase ii"/>
    <property type="match status" value="1"/>
</dbReference>
<dbReference type="Pfam" id="PF04997">
    <property type="entry name" value="RNA_pol_Rpb1_1"/>
    <property type="match status" value="1"/>
</dbReference>
<evidence type="ECO:0000259" key="17">
    <source>
        <dbReference type="SMART" id="SM00663"/>
    </source>
</evidence>
<dbReference type="SUPFAM" id="SSF64484">
    <property type="entry name" value="beta and beta-prime subunits of DNA dependent RNA-polymerase"/>
    <property type="match status" value="1"/>
</dbReference>
<dbReference type="Gene3D" id="1.10.132.30">
    <property type="match status" value="1"/>
</dbReference>
<evidence type="ECO:0000256" key="15">
    <source>
        <dbReference type="RuleBase" id="RU004279"/>
    </source>
</evidence>
<dbReference type="Gene3D" id="3.30.70.2850">
    <property type="match status" value="2"/>
</dbReference>
<dbReference type="Gene3D" id="6.10.250.2940">
    <property type="match status" value="1"/>
</dbReference>
<evidence type="ECO:0000256" key="1">
    <source>
        <dbReference type="ARBA" id="ARBA00004604"/>
    </source>
</evidence>
<feature type="region of interest" description="Disordered" evidence="16">
    <location>
        <begin position="1352"/>
        <end position="1476"/>
    </location>
</feature>
<protein>
    <recommendedName>
        <fullName evidence="15">DNA-directed RNA polymerase subunit</fullName>
        <ecNumber evidence="15">2.7.7.6</ecNumber>
    </recommendedName>
</protein>
<dbReference type="Pfam" id="PF00623">
    <property type="entry name" value="RNA_pol_Rpb1_2"/>
    <property type="match status" value="1"/>
</dbReference>
<gene>
    <name evidence="18" type="ORF">LSTR_LSTR010125</name>
</gene>
<dbReference type="Gene3D" id="1.10.150.390">
    <property type="match status" value="1"/>
</dbReference>
<keyword evidence="4 15" id="KW-0240">DNA-directed RNA polymerase</keyword>
<dbReference type="CDD" id="cd02735">
    <property type="entry name" value="RNAP_I_Rpa1_C"/>
    <property type="match status" value="1"/>
</dbReference>
<dbReference type="PANTHER" id="PTHR19376">
    <property type="entry name" value="DNA-DIRECTED RNA POLYMERASE"/>
    <property type="match status" value="1"/>
</dbReference>
<dbReference type="Pfam" id="PF04983">
    <property type="entry name" value="RNA_pol_Rpb1_3"/>
    <property type="match status" value="1"/>
</dbReference>
<dbReference type="STRING" id="195883.A0A482WIV8"/>
<dbReference type="Proteomes" id="UP000291343">
    <property type="component" value="Unassembled WGS sequence"/>
</dbReference>
<feature type="compositionally biased region" description="Acidic residues" evidence="16">
    <location>
        <begin position="1399"/>
        <end position="1411"/>
    </location>
</feature>
<comment type="catalytic activity">
    <reaction evidence="13 15">
        <text>RNA(n) + a ribonucleoside 5'-triphosphate = RNA(n+1) + diphosphate</text>
        <dbReference type="Rhea" id="RHEA:21248"/>
        <dbReference type="Rhea" id="RHEA-COMP:14527"/>
        <dbReference type="Rhea" id="RHEA-COMP:17342"/>
        <dbReference type="ChEBI" id="CHEBI:33019"/>
        <dbReference type="ChEBI" id="CHEBI:61557"/>
        <dbReference type="ChEBI" id="CHEBI:140395"/>
        <dbReference type="EC" id="2.7.7.6"/>
    </reaction>
</comment>
<comment type="caution">
    <text evidence="18">The sequence shown here is derived from an EMBL/GenBank/DDBJ whole genome shotgun (WGS) entry which is preliminary data.</text>
</comment>
<keyword evidence="19" id="KW-1185">Reference proteome</keyword>
<dbReference type="InterPro" id="IPR007080">
    <property type="entry name" value="RNA_pol_Rpb1_1"/>
</dbReference>
<evidence type="ECO:0000256" key="4">
    <source>
        <dbReference type="ARBA" id="ARBA00022478"/>
    </source>
</evidence>
<accession>A0A482WIV8</accession>
<evidence type="ECO:0000256" key="5">
    <source>
        <dbReference type="ARBA" id="ARBA00022553"/>
    </source>
</evidence>
<dbReference type="GO" id="GO:0006351">
    <property type="term" value="P:DNA-templated transcription"/>
    <property type="evidence" value="ECO:0007669"/>
    <property type="project" value="InterPro"/>
</dbReference>
<dbReference type="SMART" id="SM00663">
    <property type="entry name" value="RPOLA_N"/>
    <property type="match status" value="1"/>
</dbReference>
<dbReference type="Pfam" id="PF04998">
    <property type="entry name" value="RNA_pol_Rpb1_5"/>
    <property type="match status" value="1"/>
</dbReference>
<dbReference type="EMBL" id="QKKF02033837">
    <property type="protein sequence ID" value="RZF33469.1"/>
    <property type="molecule type" value="Genomic_DNA"/>
</dbReference>
<name>A0A482WIV8_LAOST</name>
<dbReference type="OrthoDB" id="270392at2759"/>
<keyword evidence="11 15" id="KW-0804">Transcription</keyword>
<evidence type="ECO:0000256" key="9">
    <source>
        <dbReference type="ARBA" id="ARBA00022833"/>
    </source>
</evidence>
<evidence type="ECO:0000256" key="10">
    <source>
        <dbReference type="ARBA" id="ARBA00022842"/>
    </source>
</evidence>
<evidence type="ECO:0000313" key="18">
    <source>
        <dbReference type="EMBL" id="RZF33469.1"/>
    </source>
</evidence>
<dbReference type="EC" id="2.7.7.6" evidence="15"/>
<evidence type="ECO:0000256" key="2">
    <source>
        <dbReference type="ARBA" id="ARBA00006460"/>
    </source>
</evidence>
<evidence type="ECO:0000256" key="8">
    <source>
        <dbReference type="ARBA" id="ARBA00022723"/>
    </source>
</evidence>
<dbReference type="InterPro" id="IPR007066">
    <property type="entry name" value="RNA_pol_Rpb1_3"/>
</dbReference>
<comment type="subunit">
    <text evidence="3">Component of the RNA polymerase I (Pol I) complex consisting of at least 13 subunits.</text>
</comment>
<evidence type="ECO:0000256" key="11">
    <source>
        <dbReference type="ARBA" id="ARBA00023163"/>
    </source>
</evidence>
<evidence type="ECO:0000256" key="14">
    <source>
        <dbReference type="ARBA" id="ARBA00053996"/>
    </source>
</evidence>
<feature type="compositionally biased region" description="Acidic residues" evidence="16">
    <location>
        <begin position="1453"/>
        <end position="1464"/>
    </location>
</feature>
<dbReference type="GO" id="GO:0005736">
    <property type="term" value="C:RNA polymerase I complex"/>
    <property type="evidence" value="ECO:0007669"/>
    <property type="project" value="TreeGrafter"/>
</dbReference>
<organism evidence="18 19">
    <name type="scientific">Laodelphax striatellus</name>
    <name type="common">Small brown planthopper</name>
    <name type="synonym">Delphax striatella</name>
    <dbReference type="NCBI Taxonomy" id="195883"/>
    <lineage>
        <taxon>Eukaryota</taxon>
        <taxon>Metazoa</taxon>
        <taxon>Ecdysozoa</taxon>
        <taxon>Arthropoda</taxon>
        <taxon>Hexapoda</taxon>
        <taxon>Insecta</taxon>
        <taxon>Pterygota</taxon>
        <taxon>Neoptera</taxon>
        <taxon>Paraneoptera</taxon>
        <taxon>Hemiptera</taxon>
        <taxon>Auchenorrhyncha</taxon>
        <taxon>Fulgoroidea</taxon>
        <taxon>Delphacidae</taxon>
        <taxon>Criomorphinae</taxon>
        <taxon>Laodelphax</taxon>
    </lineage>
</organism>
<feature type="compositionally biased region" description="Basic and acidic residues" evidence="16">
    <location>
        <begin position="1465"/>
        <end position="1474"/>
    </location>
</feature>
<dbReference type="GO" id="GO:0046872">
    <property type="term" value="F:metal ion binding"/>
    <property type="evidence" value="ECO:0007669"/>
    <property type="project" value="UniProtKB-KW"/>
</dbReference>
<dbReference type="InterPro" id="IPR042102">
    <property type="entry name" value="RNA_pol_Rpb1_3_sf"/>
</dbReference>
<evidence type="ECO:0000256" key="12">
    <source>
        <dbReference type="ARBA" id="ARBA00023242"/>
    </source>
</evidence>
<dbReference type="FunFam" id="3.30.1490.180:FF:000003">
    <property type="entry name" value="DNA-directed RNA polymerase subunit"/>
    <property type="match status" value="1"/>
</dbReference>
<dbReference type="PANTHER" id="PTHR19376:SF11">
    <property type="entry name" value="DNA-DIRECTED RNA POLYMERASE I SUBUNIT RPA1"/>
    <property type="match status" value="1"/>
</dbReference>
<feature type="compositionally biased region" description="Basic and acidic residues" evidence="16">
    <location>
        <begin position="1385"/>
        <end position="1398"/>
    </location>
</feature>
<dbReference type="InterPro" id="IPR045867">
    <property type="entry name" value="DNA-dir_RpoC_beta_prime"/>
</dbReference>
<dbReference type="InterPro" id="IPR038120">
    <property type="entry name" value="Rpb1_funnel_sf"/>
</dbReference>
<dbReference type="Gene3D" id="2.40.40.20">
    <property type="match status" value="1"/>
</dbReference>
<reference evidence="18 19" key="1">
    <citation type="journal article" date="2017" name="Gigascience">
        <title>Genome sequence of the small brown planthopper, Laodelphax striatellus.</title>
        <authorList>
            <person name="Zhu J."/>
            <person name="Jiang F."/>
            <person name="Wang X."/>
            <person name="Yang P."/>
            <person name="Bao Y."/>
            <person name="Zhao W."/>
            <person name="Wang W."/>
            <person name="Lu H."/>
            <person name="Wang Q."/>
            <person name="Cui N."/>
            <person name="Li J."/>
            <person name="Chen X."/>
            <person name="Luo L."/>
            <person name="Yu J."/>
            <person name="Kang L."/>
            <person name="Cui F."/>
        </authorList>
    </citation>
    <scope>NUCLEOTIDE SEQUENCE [LARGE SCALE GENOMIC DNA]</scope>
    <source>
        <strain evidence="18">Lst14</strain>
    </source>
</reference>
<keyword evidence="10" id="KW-0460">Magnesium</keyword>
<evidence type="ECO:0000256" key="3">
    <source>
        <dbReference type="ARBA" id="ARBA00011251"/>
    </source>
</evidence>
<feature type="compositionally biased region" description="Acidic residues" evidence="16">
    <location>
        <begin position="1425"/>
        <end position="1446"/>
    </location>
</feature>